<dbReference type="RefSeq" id="WP_096467356.1">
    <property type="nucleotide sequence ID" value="NZ_QJSZ01000006.1"/>
</dbReference>
<sequence length="178" mass="20441">MSQSKQPIIQNRKERTRVFWTLGITLIFLVLGVWYTFHSFSGSFHTRPFTHFFKEFGSYARIGFFVVLAHFVLMFILRKRYVDGVGQIKQLVISLSRIARQLHVPLAIIATGIVLIHAIGALLYGFTFDFTNSTGLLSLLLLLPLAISGIFRYKKMDRKWHWGLGLGFAVLFMAHSFL</sequence>
<dbReference type="Proteomes" id="UP000217696">
    <property type="component" value="Chromosome"/>
</dbReference>
<evidence type="ECO:0000313" key="2">
    <source>
        <dbReference type="Proteomes" id="UP000217696"/>
    </source>
</evidence>
<gene>
    <name evidence="1" type="ORF">CB4_03938</name>
</gene>
<proteinExistence type="predicted"/>
<keyword evidence="2" id="KW-1185">Reference proteome</keyword>
<organism evidence="1 2">
    <name type="scientific">Aneurinibacillus soli</name>
    <dbReference type="NCBI Taxonomy" id="1500254"/>
    <lineage>
        <taxon>Bacteria</taxon>
        <taxon>Bacillati</taxon>
        <taxon>Bacillota</taxon>
        <taxon>Bacilli</taxon>
        <taxon>Bacillales</taxon>
        <taxon>Paenibacillaceae</taxon>
        <taxon>Aneurinibacillus group</taxon>
        <taxon>Aneurinibacillus</taxon>
    </lineage>
</organism>
<dbReference type="EMBL" id="AP017312">
    <property type="protein sequence ID" value="BAU29701.1"/>
    <property type="molecule type" value="Genomic_DNA"/>
</dbReference>
<name>A0A0U5B154_9BACL</name>
<reference evidence="1 2" key="1">
    <citation type="submission" date="2015-12" db="EMBL/GenBank/DDBJ databases">
        <title>Genome sequence of Aneurinibacillus soli.</title>
        <authorList>
            <person name="Lee J.S."/>
            <person name="Lee K.C."/>
            <person name="Kim K.K."/>
            <person name="Lee B.W."/>
        </authorList>
    </citation>
    <scope>NUCLEOTIDE SEQUENCE [LARGE SCALE GENOMIC DNA]</scope>
    <source>
        <strain evidence="1 2">CB4</strain>
    </source>
</reference>
<dbReference type="KEGG" id="asoc:CB4_03938"/>
<accession>A0A0U5B154</accession>
<dbReference type="OrthoDB" id="2929833at2"/>
<protein>
    <submittedName>
        <fullName evidence="1">Uncharacterized protein</fullName>
    </submittedName>
</protein>
<evidence type="ECO:0000313" key="1">
    <source>
        <dbReference type="EMBL" id="BAU29701.1"/>
    </source>
</evidence>
<dbReference type="AlphaFoldDB" id="A0A0U5B154"/>